<evidence type="ECO:0000313" key="10">
    <source>
        <dbReference type="EnsemblMetazoa" id="tetur10g04230.1"/>
    </source>
</evidence>
<dbReference type="eggNOG" id="KOG2277">
    <property type="taxonomic scope" value="Eukaryota"/>
</dbReference>
<dbReference type="STRING" id="32264.T1KFS8"/>
<dbReference type="Pfam" id="PF03828">
    <property type="entry name" value="PAP_assoc"/>
    <property type="match status" value="2"/>
</dbReference>
<dbReference type="GO" id="GO:0005737">
    <property type="term" value="C:cytoplasm"/>
    <property type="evidence" value="ECO:0007669"/>
    <property type="project" value="UniProtKB-SubCell"/>
</dbReference>
<dbReference type="InterPro" id="IPR045100">
    <property type="entry name" value="TUT4/7_NTP_transf"/>
</dbReference>
<name>T1KFS8_TETUR</name>
<comment type="cofactor">
    <cofactor evidence="2">
        <name>Mg(2+)</name>
        <dbReference type="ChEBI" id="CHEBI:18420"/>
    </cofactor>
</comment>
<dbReference type="Gene3D" id="3.30.460.10">
    <property type="entry name" value="Beta Polymerase, domain 2"/>
    <property type="match status" value="2"/>
</dbReference>
<reference evidence="10" key="2">
    <citation type="submission" date="2015-06" db="UniProtKB">
        <authorList>
            <consortium name="EnsemblMetazoa"/>
        </authorList>
    </citation>
    <scope>IDENTIFICATION</scope>
</reference>
<evidence type="ECO:0000256" key="6">
    <source>
        <dbReference type="SAM" id="MobiDB-lite"/>
    </source>
</evidence>
<organism evidence="10 11">
    <name type="scientific">Tetranychus urticae</name>
    <name type="common">Two-spotted spider mite</name>
    <dbReference type="NCBI Taxonomy" id="32264"/>
    <lineage>
        <taxon>Eukaryota</taxon>
        <taxon>Metazoa</taxon>
        <taxon>Ecdysozoa</taxon>
        <taxon>Arthropoda</taxon>
        <taxon>Chelicerata</taxon>
        <taxon>Arachnida</taxon>
        <taxon>Acari</taxon>
        <taxon>Acariformes</taxon>
        <taxon>Trombidiformes</taxon>
        <taxon>Prostigmata</taxon>
        <taxon>Eleutherengona</taxon>
        <taxon>Raphignathae</taxon>
        <taxon>Tetranychoidea</taxon>
        <taxon>Tetranychidae</taxon>
        <taxon>Tetranychus</taxon>
    </lineage>
</organism>
<dbReference type="InterPro" id="IPR043519">
    <property type="entry name" value="NT_sf"/>
</dbReference>
<reference evidence="11" key="1">
    <citation type="submission" date="2011-08" db="EMBL/GenBank/DDBJ databases">
        <authorList>
            <person name="Rombauts S."/>
        </authorList>
    </citation>
    <scope>NUCLEOTIDE SEQUENCE</scope>
    <source>
        <strain evidence="11">London</strain>
    </source>
</reference>
<dbReference type="InterPro" id="IPR002058">
    <property type="entry name" value="PAP_assoc"/>
</dbReference>
<protein>
    <recommendedName>
        <fullName evidence="12">PAP-associated domain-containing protein</fullName>
    </recommendedName>
</protein>
<sequence length="893" mass="103631">MEGTIEINLLKECMQNCINRLDKPSFFRCELCRVKIHSGVLSSHLFNDRKHKHKFFAFKEDIVSFSLPKPGQAQLIAINAMVEKYATRLLTPQGLALRLRAVTEIERIIQSWFHRIEVHLRPYGSTVSGFALDTSDVNVELMLDNEDECNPSQVLQQVAMQMELDPDTYLDLHKEFDISSPRFSFKLNSPQFGNELPTIHFGVYSSSSYEVAEILAKYASLDSRVTKLAACFKIWAQNCGFDRPDHGFWPSHAFHIMTVHFLQSTSPPVLPSFYPADGSTPSKKEIDDVYKELKQTWVSDNRKSLGELWIELLAYYAKDFCSENNVVNLRGLKLTLSSKEWSTCILAVEDPVHSAHNLSRSIGRKDLYFNYHHNLVRTYSFFMAPRNHTKCLLNNLDDFILEQTSPTFKTQINAEDSDEEDKDDDDNDVEEPRGSTRMGKSELNFNYHVKLSKKFGISFRLRPDVHKRWANLKPQDFYYSLEINRYPFFKEPPRYCIKCKLDDRYEKLHQTVLLKLTEVVRMSYPNANLQLFGSSKNGFGAKKCDLDLCMTFEDNETGKDVDQTAVISTLAKDLRKFRKSISNLQPIPQAKVPVLKLRFLLQEFNESFDCDISLYNLLASHNTRLLRTYCQIDERVAMLGFTVKQFFKQCGICDASKGSLSSYAYTLMTLYYLQRCSPPVIPILQELYDGDRPPERIVDGYNTWFFEDLDRLQEKWIHFGANTLSVGNLFYGFTKFYAEIFPFDTLVVCIRRSRDLTKMEKKWTGRRIAIEDPFLLSHNLGQGIEPEMARYIKASIVLGRNRIGNQPENLKKYNSWYDYFFDSQCLTDGAFPKGRGCHYCNRIGHQKRNGNRQANTRFGNSRNTQLVNDDSYQYESLEFPELAANKRFTNRRR</sequence>
<feature type="compositionally biased region" description="Acidic residues" evidence="6">
    <location>
        <begin position="415"/>
        <end position="429"/>
    </location>
</feature>
<evidence type="ECO:0000259" key="9">
    <source>
        <dbReference type="Pfam" id="PF22600"/>
    </source>
</evidence>
<feature type="domain" description="Terminal uridylyltransferase 4/7 nucleotidyltransferase" evidence="8">
    <location>
        <begin position="63"/>
        <end position="178"/>
    </location>
</feature>
<keyword evidence="5" id="KW-0460">Magnesium</keyword>
<dbReference type="Pfam" id="PF22600">
    <property type="entry name" value="MTPAP-like_central"/>
    <property type="match status" value="1"/>
</dbReference>
<accession>T1KFS8</accession>
<evidence type="ECO:0000256" key="2">
    <source>
        <dbReference type="ARBA" id="ARBA00001946"/>
    </source>
</evidence>
<dbReference type="EnsemblMetazoa" id="tetur10g04230.1">
    <property type="protein sequence ID" value="tetur10g04230.1"/>
    <property type="gene ID" value="tetur10g04230"/>
</dbReference>
<dbReference type="GO" id="GO:0031123">
    <property type="term" value="P:RNA 3'-end processing"/>
    <property type="evidence" value="ECO:0007669"/>
    <property type="project" value="TreeGrafter"/>
</dbReference>
<feature type="domain" description="PAP-associated" evidence="7">
    <location>
        <begin position="725"/>
        <end position="778"/>
    </location>
</feature>
<evidence type="ECO:0000256" key="5">
    <source>
        <dbReference type="ARBA" id="ARBA00022842"/>
    </source>
</evidence>
<dbReference type="AlphaFoldDB" id="T1KFS8"/>
<dbReference type="InterPro" id="IPR054708">
    <property type="entry name" value="MTPAP-like_central"/>
</dbReference>
<dbReference type="SUPFAM" id="SSF81631">
    <property type="entry name" value="PAP/OAS1 substrate-binding domain"/>
    <property type="match status" value="2"/>
</dbReference>
<dbReference type="PANTHER" id="PTHR12271">
    <property type="entry name" value="POLY A POLYMERASE CID PAP -RELATED"/>
    <property type="match status" value="1"/>
</dbReference>
<evidence type="ECO:0008006" key="12">
    <source>
        <dbReference type="Google" id="ProtNLM"/>
    </source>
</evidence>
<feature type="domain" description="PAP-associated" evidence="7">
    <location>
        <begin position="304"/>
        <end position="355"/>
    </location>
</feature>
<dbReference type="GO" id="GO:1990817">
    <property type="term" value="F:poly(A) RNA polymerase activity"/>
    <property type="evidence" value="ECO:0007669"/>
    <property type="project" value="UniProtKB-ARBA"/>
</dbReference>
<comment type="cofactor">
    <cofactor evidence="1">
        <name>Mn(2+)</name>
        <dbReference type="ChEBI" id="CHEBI:29035"/>
    </cofactor>
</comment>
<dbReference type="SUPFAM" id="SSF81301">
    <property type="entry name" value="Nucleotidyltransferase"/>
    <property type="match status" value="2"/>
</dbReference>
<evidence type="ECO:0000256" key="1">
    <source>
        <dbReference type="ARBA" id="ARBA00001936"/>
    </source>
</evidence>
<feature type="region of interest" description="Disordered" evidence="6">
    <location>
        <begin position="410"/>
        <end position="439"/>
    </location>
</feature>
<keyword evidence="11" id="KW-1185">Reference proteome</keyword>
<evidence type="ECO:0000259" key="7">
    <source>
        <dbReference type="Pfam" id="PF03828"/>
    </source>
</evidence>
<dbReference type="Gene3D" id="1.10.1410.10">
    <property type="match status" value="2"/>
</dbReference>
<evidence type="ECO:0000259" key="8">
    <source>
        <dbReference type="Pfam" id="PF19088"/>
    </source>
</evidence>
<dbReference type="Proteomes" id="UP000015104">
    <property type="component" value="Unassembled WGS sequence"/>
</dbReference>
<dbReference type="PANTHER" id="PTHR12271:SF66">
    <property type="entry name" value="TERMINAL URIDYLYLTRANSFERASE TAILOR"/>
    <property type="match status" value="1"/>
</dbReference>
<feature type="domain" description="Poly(A) RNA polymerase mitochondrial-like central palm" evidence="9">
    <location>
        <begin position="498"/>
        <end position="631"/>
    </location>
</feature>
<dbReference type="HOGENOM" id="CLU_744593_0_0_1"/>
<evidence type="ECO:0000256" key="3">
    <source>
        <dbReference type="ARBA" id="ARBA00022679"/>
    </source>
</evidence>
<evidence type="ECO:0000313" key="11">
    <source>
        <dbReference type="Proteomes" id="UP000015104"/>
    </source>
</evidence>
<dbReference type="EMBL" id="CAEY01000038">
    <property type="status" value="NOT_ANNOTATED_CDS"/>
    <property type="molecule type" value="Genomic_DNA"/>
</dbReference>
<proteinExistence type="predicted"/>
<dbReference type="GO" id="GO:0046872">
    <property type="term" value="F:metal ion binding"/>
    <property type="evidence" value="ECO:0007669"/>
    <property type="project" value="UniProtKB-KW"/>
</dbReference>
<dbReference type="CDD" id="cd05402">
    <property type="entry name" value="NT_PAP_TUTase"/>
    <property type="match status" value="1"/>
</dbReference>
<evidence type="ECO:0000256" key="4">
    <source>
        <dbReference type="ARBA" id="ARBA00022723"/>
    </source>
</evidence>
<keyword evidence="4" id="KW-0479">Metal-binding</keyword>
<dbReference type="Pfam" id="PF19088">
    <property type="entry name" value="TUTase"/>
    <property type="match status" value="1"/>
</dbReference>
<keyword evidence="3" id="KW-0808">Transferase</keyword>